<dbReference type="OrthoDB" id="2963168at2759"/>
<reference evidence="1 2" key="1">
    <citation type="submission" date="2018-06" db="EMBL/GenBank/DDBJ databases">
        <title>Comparative genomics reveals the genomic features of Rhizophagus irregularis, R. cerebriforme, R. diaphanum and Gigaspora rosea, and their symbiotic lifestyle signature.</title>
        <authorList>
            <person name="Morin E."/>
            <person name="San Clemente H."/>
            <person name="Chen E.C.H."/>
            <person name="De La Providencia I."/>
            <person name="Hainaut M."/>
            <person name="Kuo A."/>
            <person name="Kohler A."/>
            <person name="Murat C."/>
            <person name="Tang N."/>
            <person name="Roy S."/>
            <person name="Loubradou J."/>
            <person name="Henrissat B."/>
            <person name="Grigoriev I.V."/>
            <person name="Corradi N."/>
            <person name="Roux C."/>
            <person name="Martin F.M."/>
        </authorList>
    </citation>
    <scope>NUCLEOTIDE SEQUENCE [LARGE SCALE GENOMIC DNA]</scope>
    <source>
        <strain evidence="1 2">DAOM 227022</strain>
    </source>
</reference>
<organism evidence="1 2">
    <name type="scientific">Glomus cerebriforme</name>
    <dbReference type="NCBI Taxonomy" id="658196"/>
    <lineage>
        <taxon>Eukaryota</taxon>
        <taxon>Fungi</taxon>
        <taxon>Fungi incertae sedis</taxon>
        <taxon>Mucoromycota</taxon>
        <taxon>Glomeromycotina</taxon>
        <taxon>Glomeromycetes</taxon>
        <taxon>Glomerales</taxon>
        <taxon>Glomeraceae</taxon>
        <taxon>Glomus</taxon>
    </lineage>
</organism>
<gene>
    <name evidence="1" type="ORF">C1645_595608</name>
</gene>
<comment type="caution">
    <text evidence="1">The sequence shown here is derived from an EMBL/GenBank/DDBJ whole genome shotgun (WGS) entry which is preliminary data.</text>
</comment>
<dbReference type="EMBL" id="QKYT01000935">
    <property type="protein sequence ID" value="RIA80595.1"/>
    <property type="molecule type" value="Genomic_DNA"/>
</dbReference>
<dbReference type="Proteomes" id="UP000265703">
    <property type="component" value="Unassembled WGS sequence"/>
</dbReference>
<dbReference type="AlphaFoldDB" id="A0A397S8H1"/>
<evidence type="ECO:0000313" key="1">
    <source>
        <dbReference type="EMBL" id="RIA80595.1"/>
    </source>
</evidence>
<sequence length="108" mass="12699">MRTCAFDAELINENAQQIYNLLQNLRPLWYIAWIILKDRILHNQEISNFTIVDCGDTVDLTTHKLLNDEQLGEITERAGDFCGSIFIDAGFMIIYEEYLEMNLQYRFT</sequence>
<evidence type="ECO:0000313" key="2">
    <source>
        <dbReference type="Proteomes" id="UP000265703"/>
    </source>
</evidence>
<proteinExistence type="predicted"/>
<keyword evidence="2" id="KW-1185">Reference proteome</keyword>
<protein>
    <submittedName>
        <fullName evidence="1">Uncharacterized protein</fullName>
    </submittedName>
</protein>
<accession>A0A397S8H1</accession>
<name>A0A397S8H1_9GLOM</name>